<proteinExistence type="predicted"/>
<dbReference type="EMBL" id="AOLZ01000044">
    <property type="protein sequence ID" value="EMA31657.1"/>
    <property type="molecule type" value="Genomic_DNA"/>
</dbReference>
<gene>
    <name evidence="1" type="ORF">C445_14282</name>
</gene>
<dbReference type="AlphaFoldDB" id="M0LDK4"/>
<sequence length="87" mass="10303">MSKLEFFTGRIKIEYHAVLVVKSRCYLLGRFSHHFVEIIPFKRELPDLCHHFLLFDSILEFTFPFFPFGDISSNARQHALVIGIFDR</sequence>
<name>M0LDK4_NATLA</name>
<protein>
    <submittedName>
        <fullName evidence="1">Uncharacterized protein</fullName>
    </submittedName>
</protein>
<keyword evidence="2" id="KW-1185">Reference proteome</keyword>
<dbReference type="InParanoid" id="M0LDK4"/>
<accession>M0LDK4</accession>
<comment type="caution">
    <text evidence="1">The sequence shown here is derived from an EMBL/GenBank/DDBJ whole genome shotgun (WGS) entry which is preliminary data.</text>
</comment>
<dbReference type="Proteomes" id="UP000011555">
    <property type="component" value="Unassembled WGS sequence"/>
</dbReference>
<organism evidence="1 2">
    <name type="scientific">Natronobacterium lacisalsi AJ5</name>
    <dbReference type="NCBI Taxonomy" id="358396"/>
    <lineage>
        <taxon>Archaea</taxon>
        <taxon>Methanobacteriati</taxon>
        <taxon>Methanobacteriota</taxon>
        <taxon>Stenosarchaea group</taxon>
        <taxon>Halobacteria</taxon>
        <taxon>Halobacteriales</taxon>
        <taxon>Natrialbaceae</taxon>
        <taxon>Natronobacterium</taxon>
    </lineage>
</organism>
<evidence type="ECO:0000313" key="1">
    <source>
        <dbReference type="EMBL" id="EMA31657.1"/>
    </source>
</evidence>
<reference evidence="1 2" key="1">
    <citation type="journal article" date="2014" name="PLoS Genet.">
        <title>Phylogenetically driven sequencing of extremely halophilic archaea reveals strategies for static and dynamic osmo-response.</title>
        <authorList>
            <person name="Becker E.A."/>
            <person name="Seitzer P.M."/>
            <person name="Tritt A."/>
            <person name="Larsen D."/>
            <person name="Krusor M."/>
            <person name="Yao A.I."/>
            <person name="Wu D."/>
            <person name="Madern D."/>
            <person name="Eisen J.A."/>
            <person name="Darling A.E."/>
            <person name="Facciotti M.T."/>
        </authorList>
    </citation>
    <scope>NUCLEOTIDE SEQUENCE [LARGE SCALE GENOMIC DNA]</scope>
    <source>
        <strain evidence="1 2">AJ5</strain>
    </source>
</reference>
<evidence type="ECO:0000313" key="2">
    <source>
        <dbReference type="Proteomes" id="UP000011555"/>
    </source>
</evidence>